<feature type="compositionally biased region" description="Basic and acidic residues" evidence="1">
    <location>
        <begin position="196"/>
        <end position="232"/>
    </location>
</feature>
<reference evidence="2" key="1">
    <citation type="journal article" date="2019" name="Sci. Rep.">
        <title>Draft genome of Tanacetum cinerariifolium, the natural source of mosquito coil.</title>
        <authorList>
            <person name="Yamashiro T."/>
            <person name="Shiraishi A."/>
            <person name="Satake H."/>
            <person name="Nakayama K."/>
        </authorList>
    </citation>
    <scope>NUCLEOTIDE SEQUENCE</scope>
</reference>
<evidence type="ECO:0000313" key="2">
    <source>
        <dbReference type="EMBL" id="GEZ00302.1"/>
    </source>
</evidence>
<dbReference type="EMBL" id="BKCJ010230884">
    <property type="protein sequence ID" value="GEZ00302.1"/>
    <property type="molecule type" value="Genomic_DNA"/>
</dbReference>
<evidence type="ECO:0000256" key="1">
    <source>
        <dbReference type="SAM" id="MobiDB-lite"/>
    </source>
</evidence>
<organism evidence="2">
    <name type="scientific">Tanacetum cinerariifolium</name>
    <name type="common">Dalmatian daisy</name>
    <name type="synonym">Chrysanthemum cinerariifolium</name>
    <dbReference type="NCBI Taxonomy" id="118510"/>
    <lineage>
        <taxon>Eukaryota</taxon>
        <taxon>Viridiplantae</taxon>
        <taxon>Streptophyta</taxon>
        <taxon>Embryophyta</taxon>
        <taxon>Tracheophyta</taxon>
        <taxon>Spermatophyta</taxon>
        <taxon>Magnoliopsida</taxon>
        <taxon>eudicotyledons</taxon>
        <taxon>Gunneridae</taxon>
        <taxon>Pentapetalae</taxon>
        <taxon>asterids</taxon>
        <taxon>campanulids</taxon>
        <taxon>Asterales</taxon>
        <taxon>Asteraceae</taxon>
        <taxon>Asteroideae</taxon>
        <taxon>Anthemideae</taxon>
        <taxon>Anthemidinae</taxon>
        <taxon>Tanacetum</taxon>
    </lineage>
</organism>
<name>A0A699I2R7_TANCI</name>
<comment type="caution">
    <text evidence="2">The sequence shown here is derived from an EMBL/GenBank/DDBJ whole genome shotgun (WGS) entry which is preliminary data.</text>
</comment>
<feature type="compositionally biased region" description="Basic and acidic residues" evidence="1">
    <location>
        <begin position="310"/>
        <end position="322"/>
    </location>
</feature>
<protein>
    <submittedName>
        <fullName evidence="2">Ribonuclease H-like domain-containing protein</fullName>
    </submittedName>
</protein>
<gene>
    <name evidence="2" type="ORF">Tci_472275</name>
</gene>
<dbReference type="AlphaFoldDB" id="A0A699I2R7"/>
<feature type="region of interest" description="Disordered" evidence="1">
    <location>
        <begin position="195"/>
        <end position="232"/>
    </location>
</feature>
<accession>A0A699I2R7</accession>
<sequence length="322" mass="36289">MAGDDENATNLPPVPPTLQAPHTISTIKLPVLKKGEYDIWAMKLEHYLDPIDYPIWEVVQKRNGLVQVSTYTNGQIRVLPPKIAEEILARERKKSKKFQSLLSQLEIHGVGVSIEDAIQKFLRFFESGVKGSTASSSSTQNVAFVSSNNTNSTNEVSTTYGVSTSFGHNSQKEGSLSYIDYLMYSFFFNQSSSPQLDHEDLESKGNQESRRRDPGNTRYKARDNGRRPAKQDEHKAMVTINEEGVDWTGHAKDDTKNYALMAFNSSNSGSDTEEWESDSEEDEIMVKPKEVTKTVKPSFEKIESVNARNETVRQAENPRKKQ</sequence>
<proteinExistence type="predicted"/>
<feature type="region of interest" description="Disordered" evidence="1">
    <location>
        <begin position="302"/>
        <end position="322"/>
    </location>
</feature>